<organism evidence="2 3">
    <name type="scientific">Iris pallida</name>
    <name type="common">Sweet iris</name>
    <dbReference type="NCBI Taxonomy" id="29817"/>
    <lineage>
        <taxon>Eukaryota</taxon>
        <taxon>Viridiplantae</taxon>
        <taxon>Streptophyta</taxon>
        <taxon>Embryophyta</taxon>
        <taxon>Tracheophyta</taxon>
        <taxon>Spermatophyta</taxon>
        <taxon>Magnoliopsida</taxon>
        <taxon>Liliopsida</taxon>
        <taxon>Asparagales</taxon>
        <taxon>Iridaceae</taxon>
        <taxon>Iridoideae</taxon>
        <taxon>Irideae</taxon>
        <taxon>Iris</taxon>
    </lineage>
</organism>
<feature type="region of interest" description="Disordered" evidence="1">
    <location>
        <begin position="1"/>
        <end position="31"/>
    </location>
</feature>
<reference evidence="2" key="2">
    <citation type="submission" date="2023-04" db="EMBL/GenBank/DDBJ databases">
        <authorList>
            <person name="Bruccoleri R.E."/>
            <person name="Oakeley E.J."/>
            <person name="Faust A.-M."/>
            <person name="Dessus-Babus S."/>
            <person name="Altorfer M."/>
            <person name="Burckhardt D."/>
            <person name="Oertli M."/>
            <person name="Naumann U."/>
            <person name="Petersen F."/>
            <person name="Wong J."/>
        </authorList>
    </citation>
    <scope>NUCLEOTIDE SEQUENCE</scope>
    <source>
        <strain evidence="2">GSM-AAB239-AS_SAM_17_03QT</strain>
        <tissue evidence="2">Leaf</tissue>
    </source>
</reference>
<dbReference type="EMBL" id="JANAVB010034417">
    <property type="protein sequence ID" value="KAJ6806915.1"/>
    <property type="molecule type" value="Genomic_DNA"/>
</dbReference>
<evidence type="ECO:0000256" key="1">
    <source>
        <dbReference type="SAM" id="MobiDB-lite"/>
    </source>
</evidence>
<keyword evidence="3" id="KW-1185">Reference proteome</keyword>
<protein>
    <submittedName>
        <fullName evidence="2">Uncharacterized protein</fullName>
    </submittedName>
</protein>
<sequence length="84" mass="9286">MGGHDSDPNPPSGDLLPAISSKQSVGRLSDNDGRERTFFSDKFLYFGDWNNGSTAIDGDRDLIDVLGQFFSPLTVPMRAWRLLP</sequence>
<dbReference type="Proteomes" id="UP001140949">
    <property type="component" value="Unassembled WGS sequence"/>
</dbReference>
<comment type="caution">
    <text evidence="2">The sequence shown here is derived from an EMBL/GenBank/DDBJ whole genome shotgun (WGS) entry which is preliminary data.</text>
</comment>
<evidence type="ECO:0000313" key="2">
    <source>
        <dbReference type="EMBL" id="KAJ6806915.1"/>
    </source>
</evidence>
<evidence type="ECO:0000313" key="3">
    <source>
        <dbReference type="Proteomes" id="UP001140949"/>
    </source>
</evidence>
<proteinExistence type="predicted"/>
<name>A0AAX6ET20_IRIPA</name>
<gene>
    <name evidence="2" type="ORF">M6B38_106220</name>
</gene>
<reference evidence="2" key="1">
    <citation type="journal article" date="2023" name="GigaByte">
        <title>Genome assembly of the bearded iris, Iris pallida Lam.</title>
        <authorList>
            <person name="Bruccoleri R.E."/>
            <person name="Oakeley E.J."/>
            <person name="Faust A.M.E."/>
            <person name="Altorfer M."/>
            <person name="Dessus-Babus S."/>
            <person name="Burckhardt D."/>
            <person name="Oertli M."/>
            <person name="Naumann U."/>
            <person name="Petersen F."/>
            <person name="Wong J."/>
        </authorList>
    </citation>
    <scope>NUCLEOTIDE SEQUENCE</scope>
    <source>
        <strain evidence="2">GSM-AAB239-AS_SAM_17_03QT</strain>
    </source>
</reference>
<dbReference type="AlphaFoldDB" id="A0AAX6ET20"/>
<accession>A0AAX6ET20</accession>